<dbReference type="Proteomes" id="UP000034054">
    <property type="component" value="Unassembled WGS sequence"/>
</dbReference>
<keyword evidence="3" id="KW-0378">Hydrolase</keyword>
<dbReference type="PANTHER" id="PTHR15162:SF7">
    <property type="entry name" value="SUCCINYLGLUTAMATE DESUCCINYLASE"/>
    <property type="match status" value="1"/>
</dbReference>
<organism evidence="6 7">
    <name type="scientific">Candidatus Uhrbacteria bacterium GW2011_GWA2_52_8d</name>
    <dbReference type="NCBI Taxonomy" id="1618979"/>
    <lineage>
        <taxon>Bacteria</taxon>
        <taxon>Candidatus Uhriibacteriota</taxon>
    </lineage>
</organism>
<gene>
    <name evidence="6" type="ORF">UY76_C0045G0011</name>
</gene>
<evidence type="ECO:0000256" key="4">
    <source>
        <dbReference type="ARBA" id="ARBA00022833"/>
    </source>
</evidence>
<keyword evidence="2" id="KW-0479">Metal-binding</keyword>
<dbReference type="Gene3D" id="3.40.630.10">
    <property type="entry name" value="Zn peptidases"/>
    <property type="match status" value="1"/>
</dbReference>
<dbReference type="InterPro" id="IPR050178">
    <property type="entry name" value="AspA/AstE_fam"/>
</dbReference>
<evidence type="ECO:0000313" key="7">
    <source>
        <dbReference type="Proteomes" id="UP000034054"/>
    </source>
</evidence>
<dbReference type="PANTHER" id="PTHR15162">
    <property type="entry name" value="ASPARTOACYLASE"/>
    <property type="match status" value="1"/>
</dbReference>
<comment type="cofactor">
    <cofactor evidence="1">
        <name>Zn(2+)</name>
        <dbReference type="ChEBI" id="CHEBI:29105"/>
    </cofactor>
</comment>
<evidence type="ECO:0000256" key="1">
    <source>
        <dbReference type="ARBA" id="ARBA00001947"/>
    </source>
</evidence>
<proteinExistence type="predicted"/>
<accession>A0A0G1XM76</accession>
<dbReference type="AlphaFoldDB" id="A0A0G1XM76"/>
<evidence type="ECO:0000256" key="3">
    <source>
        <dbReference type="ARBA" id="ARBA00022801"/>
    </source>
</evidence>
<dbReference type="Pfam" id="PF24827">
    <property type="entry name" value="AstE_AspA_cat"/>
    <property type="match status" value="1"/>
</dbReference>
<evidence type="ECO:0000256" key="2">
    <source>
        <dbReference type="ARBA" id="ARBA00022723"/>
    </source>
</evidence>
<dbReference type="GO" id="GO:0005829">
    <property type="term" value="C:cytosol"/>
    <property type="evidence" value="ECO:0007669"/>
    <property type="project" value="TreeGrafter"/>
</dbReference>
<dbReference type="GO" id="GO:0046872">
    <property type="term" value="F:metal ion binding"/>
    <property type="evidence" value="ECO:0007669"/>
    <property type="project" value="UniProtKB-KW"/>
</dbReference>
<evidence type="ECO:0000259" key="5">
    <source>
        <dbReference type="Pfam" id="PF24827"/>
    </source>
</evidence>
<dbReference type="SUPFAM" id="SSF53187">
    <property type="entry name" value="Zn-dependent exopeptidases"/>
    <property type="match status" value="1"/>
</dbReference>
<keyword evidence="4" id="KW-0862">Zinc</keyword>
<reference evidence="6 7" key="1">
    <citation type="journal article" date="2015" name="Nature">
        <title>rRNA introns, odd ribosomes, and small enigmatic genomes across a large radiation of phyla.</title>
        <authorList>
            <person name="Brown C.T."/>
            <person name="Hug L.A."/>
            <person name="Thomas B.C."/>
            <person name="Sharon I."/>
            <person name="Castelle C.J."/>
            <person name="Singh A."/>
            <person name="Wilkins M.J."/>
            <person name="Williams K.H."/>
            <person name="Banfield J.F."/>
        </authorList>
    </citation>
    <scope>NUCLEOTIDE SEQUENCE [LARGE SCALE GENOMIC DNA]</scope>
</reference>
<dbReference type="GO" id="GO:0016788">
    <property type="term" value="F:hydrolase activity, acting on ester bonds"/>
    <property type="evidence" value="ECO:0007669"/>
    <property type="project" value="InterPro"/>
</dbReference>
<comment type="caution">
    <text evidence="6">The sequence shown here is derived from an EMBL/GenBank/DDBJ whole genome shotgun (WGS) entry which is preliminary data.</text>
</comment>
<sequence>MVVFGGTHGDETMGMEVVKVLLGVFGIHDVWGSATQESELIQGDLYLGIGNPEAVKRGTRSVSGVRDLNRCFHEAFFESPEALALPDQQRAAELKDLLARADYFFDLHSVSTKQTVPFVGVTTFSAAHREICRYIPVRYIVDVNSILGQDVGIPRKMVEQTPTTCSWVNRHGGVGLCYEMGYQNDIASVPYALCVVVHLLEHVGVVDERFHQIFSFSSDQNFIVSEQQVYRLVHCERNKFKNFHYADSRYTTSFLPVKTGELIGTYQDKEEVRAYADGLLVFPSGPQTLRDNKSLFYLATLVV</sequence>
<dbReference type="InterPro" id="IPR055438">
    <property type="entry name" value="AstE_AspA_cat"/>
</dbReference>
<dbReference type="EMBL" id="LCRH01000045">
    <property type="protein sequence ID" value="KKW32011.1"/>
    <property type="molecule type" value="Genomic_DNA"/>
</dbReference>
<name>A0A0G1XM76_9BACT</name>
<protein>
    <recommendedName>
        <fullName evidence="5">Succinylglutamate desuccinylase/Aspartoacylase catalytic domain-containing protein</fullName>
    </recommendedName>
</protein>
<evidence type="ECO:0000313" key="6">
    <source>
        <dbReference type="EMBL" id="KKW32011.1"/>
    </source>
</evidence>
<feature type="domain" description="Succinylglutamate desuccinylase/Aspartoacylase catalytic" evidence="5">
    <location>
        <begin position="1"/>
        <end position="122"/>
    </location>
</feature>